<feature type="transmembrane region" description="Helical" evidence="2">
    <location>
        <begin position="18"/>
        <end position="39"/>
    </location>
</feature>
<keyword evidence="2" id="KW-0812">Transmembrane</keyword>
<feature type="transmembrane region" description="Helical" evidence="2">
    <location>
        <begin position="46"/>
        <end position="65"/>
    </location>
</feature>
<evidence type="ECO:0000256" key="2">
    <source>
        <dbReference type="SAM" id="Phobius"/>
    </source>
</evidence>
<reference evidence="3 4" key="1">
    <citation type="journal article" date="2023" name="Commun. Biol.">
        <title>Genome analysis of Parmales, the sister group of diatoms, reveals the evolutionary specialization of diatoms from phago-mixotrophs to photoautotrophs.</title>
        <authorList>
            <person name="Ban H."/>
            <person name="Sato S."/>
            <person name="Yoshikawa S."/>
            <person name="Yamada K."/>
            <person name="Nakamura Y."/>
            <person name="Ichinomiya M."/>
            <person name="Sato N."/>
            <person name="Blanc-Mathieu R."/>
            <person name="Endo H."/>
            <person name="Kuwata A."/>
            <person name="Ogata H."/>
        </authorList>
    </citation>
    <scope>NUCLEOTIDE SEQUENCE [LARGE SCALE GENOMIC DNA]</scope>
</reference>
<organism evidence="3 4">
    <name type="scientific">Tetraparma gracilis</name>
    <dbReference type="NCBI Taxonomy" id="2962635"/>
    <lineage>
        <taxon>Eukaryota</taxon>
        <taxon>Sar</taxon>
        <taxon>Stramenopiles</taxon>
        <taxon>Ochrophyta</taxon>
        <taxon>Bolidophyceae</taxon>
        <taxon>Parmales</taxon>
        <taxon>Triparmaceae</taxon>
        <taxon>Tetraparma</taxon>
    </lineage>
</organism>
<gene>
    <name evidence="3" type="ORF">TeGR_g3478</name>
</gene>
<feature type="compositionally biased region" description="Acidic residues" evidence="1">
    <location>
        <begin position="293"/>
        <end position="302"/>
    </location>
</feature>
<sequence>MAGFLGCSSQPEGVDDDAIGAALNYACSLALFGVALRIYRRHRSQPFALAVTLTELGMSLGYLLGGVVHGTFPNRASDDNCASRFFYPLFSVSYLSMIGSCVAWLSLAGPSRPKKLAEATLLASSLFIAGGAAACQATVELYPGRTDDCPPARQASCDRAMMFGEGLFYFVWCLCWLVVARDLHRRCLTRKQRVLNFLAPAALLLGPGQILLVCLLPVVFAPSVSVGMERSMALYCALRTGVTYILAVLACHLFTARVSERLLFGQDPEARGFRQVGSDEESGGGGCRHAGSDEESEDEMQL</sequence>
<keyword evidence="4" id="KW-1185">Reference proteome</keyword>
<feature type="transmembrane region" description="Helical" evidence="2">
    <location>
        <begin position="85"/>
        <end position="107"/>
    </location>
</feature>
<accession>A0ABQ6MYP8</accession>
<feature type="transmembrane region" description="Helical" evidence="2">
    <location>
        <begin position="232"/>
        <end position="254"/>
    </location>
</feature>
<evidence type="ECO:0000256" key="1">
    <source>
        <dbReference type="SAM" id="MobiDB-lite"/>
    </source>
</evidence>
<name>A0ABQ6MYP8_9STRA</name>
<keyword evidence="2" id="KW-1133">Transmembrane helix</keyword>
<comment type="caution">
    <text evidence="3">The sequence shown here is derived from an EMBL/GenBank/DDBJ whole genome shotgun (WGS) entry which is preliminary data.</text>
</comment>
<proteinExistence type="predicted"/>
<evidence type="ECO:0000313" key="3">
    <source>
        <dbReference type="EMBL" id="GMI35520.1"/>
    </source>
</evidence>
<feature type="transmembrane region" description="Helical" evidence="2">
    <location>
        <begin position="159"/>
        <end position="180"/>
    </location>
</feature>
<feature type="transmembrane region" description="Helical" evidence="2">
    <location>
        <begin position="201"/>
        <end position="220"/>
    </location>
</feature>
<feature type="region of interest" description="Disordered" evidence="1">
    <location>
        <begin position="273"/>
        <end position="302"/>
    </location>
</feature>
<keyword evidence="2" id="KW-0472">Membrane</keyword>
<dbReference type="Proteomes" id="UP001165060">
    <property type="component" value="Unassembled WGS sequence"/>
</dbReference>
<protein>
    <submittedName>
        <fullName evidence="3">Uncharacterized protein</fullName>
    </submittedName>
</protein>
<evidence type="ECO:0000313" key="4">
    <source>
        <dbReference type="Proteomes" id="UP001165060"/>
    </source>
</evidence>
<feature type="transmembrane region" description="Helical" evidence="2">
    <location>
        <begin position="119"/>
        <end position="139"/>
    </location>
</feature>
<dbReference type="EMBL" id="BRYB01001880">
    <property type="protein sequence ID" value="GMI35520.1"/>
    <property type="molecule type" value="Genomic_DNA"/>
</dbReference>